<dbReference type="OrthoDB" id="3254241at2759"/>
<evidence type="ECO:0000313" key="2">
    <source>
        <dbReference type="Proteomes" id="UP001148786"/>
    </source>
</evidence>
<protein>
    <submittedName>
        <fullName evidence="1">Uncharacterized protein</fullName>
    </submittedName>
</protein>
<organism evidence="1 2">
    <name type="scientific">Agrocybe chaxingu</name>
    <dbReference type="NCBI Taxonomy" id="84603"/>
    <lineage>
        <taxon>Eukaryota</taxon>
        <taxon>Fungi</taxon>
        <taxon>Dikarya</taxon>
        <taxon>Basidiomycota</taxon>
        <taxon>Agaricomycotina</taxon>
        <taxon>Agaricomycetes</taxon>
        <taxon>Agaricomycetidae</taxon>
        <taxon>Agaricales</taxon>
        <taxon>Agaricineae</taxon>
        <taxon>Strophariaceae</taxon>
        <taxon>Agrocybe</taxon>
    </lineage>
</organism>
<comment type="caution">
    <text evidence="1">The sequence shown here is derived from an EMBL/GenBank/DDBJ whole genome shotgun (WGS) entry which is preliminary data.</text>
</comment>
<reference evidence="1" key="1">
    <citation type="submission" date="2022-07" db="EMBL/GenBank/DDBJ databases">
        <title>Genome Sequence of Agrocybe chaxingu.</title>
        <authorList>
            <person name="Buettner E."/>
        </authorList>
    </citation>
    <scope>NUCLEOTIDE SEQUENCE</scope>
    <source>
        <strain evidence="1">MP-N11</strain>
    </source>
</reference>
<evidence type="ECO:0000313" key="1">
    <source>
        <dbReference type="EMBL" id="KAJ3513806.1"/>
    </source>
</evidence>
<sequence>MEVVSVALTVCTICKAIETWIDLRAEKEEIIKQISSTVLQIHNILLPFASTEFKGTGEKELSNCIRSVGDVLQRTKEHLVVWVFKRSRKIVAFLNPAALVKMLKDDERQLNNQLIILLTSVAVVGYFRDHAKEAAQISPVLAPPAYSIDPLGELSDAQAQEFWRGYIGTKASVVVITFVEPALFSYRLIMWYDGELSKEACDRMIMLLDEYNAGDDACIAALPGHDDLRTPLLIWIDDEPENVEYEVEEARSKGIQVIELSSTAVAKAWVEANAAFLRENDDGSGVRFISDNVRLEESSDTRSFLNPYAGESFLRYLRGRSFKAPVLIYAGMSMPSTQYVNEYEAAGSTASSSLVLSYISDLAVGGNNVDNWRGFDRS</sequence>
<dbReference type="Proteomes" id="UP001148786">
    <property type="component" value="Unassembled WGS sequence"/>
</dbReference>
<name>A0A9W8K606_9AGAR</name>
<gene>
    <name evidence="1" type="ORF">NLJ89_g2744</name>
</gene>
<accession>A0A9W8K606</accession>
<dbReference type="EMBL" id="JANKHO010000178">
    <property type="protein sequence ID" value="KAJ3513806.1"/>
    <property type="molecule type" value="Genomic_DNA"/>
</dbReference>
<dbReference type="AlphaFoldDB" id="A0A9W8K606"/>
<proteinExistence type="predicted"/>
<keyword evidence="2" id="KW-1185">Reference proteome</keyword>